<sequence>MIQVQHQVVTALLISENEEIAQRFLKRINLNKLEDNGKIINLYYQQMNLNDDLKCLQQLSMFEYAILILTDLELNQYNMDKYNFRMIKLLQYYNYKQIFIVYDENDINSNDTQLLNLYAWINQEVNSIFNDEGFNDLQEQNKLGFPIPEIKTQSQPTQNDLLNFFKNDGDIANSELILVMVQETNVNKGTAQVINGFVLNGQTVLYQEQGALQKVQITKFVDYFSKKEINYAQKGDIIEFQFNLNKKIDGFLFGLNQDKYLLQTKEIKGNFICPQKVGQGVMQKIQKTDSKSFFYGIEFQLEKKKILGELIHNSYVDMKNITTKPFGMQFRFTKQLYITPKILEKNFTLFIIKNKHLPQQLIFSGKILNQDLINITKAQPQKQKFVLIPELTSPPLQNMINNGVDYRQRCRVCRTEKARYVPTNCGHLRYCNDCKDICMEAKQCLYCDKPSDSIQSFNIHLTKQQLQNLKQMTQQQIFEYFAGNPSKDMLPFIIINNEINVEQNFQYEIKCDNCDSRITQYSICSKNHQTLLCDDCQIQECQTCKEQLLIKQKIIYLFPDDPTV</sequence>
<reference evidence="1" key="1">
    <citation type="submission" date="2021-01" db="EMBL/GenBank/DDBJ databases">
        <authorList>
            <consortium name="Genoscope - CEA"/>
            <person name="William W."/>
        </authorList>
    </citation>
    <scope>NUCLEOTIDE SEQUENCE</scope>
</reference>
<accession>A0A8S1U1J6</accession>
<protein>
    <recommendedName>
        <fullName evidence="3">RING-type domain-containing protein</fullName>
    </recommendedName>
</protein>
<gene>
    <name evidence="1" type="ORF">PPENT_87.1.T0320016</name>
</gene>
<comment type="caution">
    <text evidence="1">The sequence shown here is derived from an EMBL/GenBank/DDBJ whole genome shotgun (WGS) entry which is preliminary data.</text>
</comment>
<dbReference type="AlphaFoldDB" id="A0A8S1U1J6"/>
<organism evidence="1 2">
    <name type="scientific">Paramecium pentaurelia</name>
    <dbReference type="NCBI Taxonomy" id="43138"/>
    <lineage>
        <taxon>Eukaryota</taxon>
        <taxon>Sar</taxon>
        <taxon>Alveolata</taxon>
        <taxon>Ciliophora</taxon>
        <taxon>Intramacronucleata</taxon>
        <taxon>Oligohymenophorea</taxon>
        <taxon>Peniculida</taxon>
        <taxon>Parameciidae</taxon>
        <taxon>Paramecium</taxon>
    </lineage>
</organism>
<dbReference type="Proteomes" id="UP000689195">
    <property type="component" value="Unassembled WGS sequence"/>
</dbReference>
<keyword evidence="2" id="KW-1185">Reference proteome</keyword>
<proteinExistence type="predicted"/>
<name>A0A8S1U1J6_9CILI</name>
<evidence type="ECO:0000313" key="1">
    <source>
        <dbReference type="EMBL" id="CAD8158540.1"/>
    </source>
</evidence>
<evidence type="ECO:0008006" key="3">
    <source>
        <dbReference type="Google" id="ProtNLM"/>
    </source>
</evidence>
<evidence type="ECO:0000313" key="2">
    <source>
        <dbReference type="Proteomes" id="UP000689195"/>
    </source>
</evidence>
<dbReference type="EMBL" id="CAJJDO010000032">
    <property type="protein sequence ID" value="CAD8158540.1"/>
    <property type="molecule type" value="Genomic_DNA"/>
</dbReference>
<dbReference type="OrthoDB" id="301337at2759"/>
<dbReference type="Pfam" id="PF13920">
    <property type="entry name" value="zf-C3HC4_3"/>
    <property type="match status" value="1"/>
</dbReference>